<name>A0A316ZFL3_9BASI</name>
<evidence type="ECO:0000313" key="2">
    <source>
        <dbReference type="EMBL" id="PWO00312.1"/>
    </source>
</evidence>
<organism evidence="2 3">
    <name type="scientific">Tilletiopsis washingtonensis</name>
    <dbReference type="NCBI Taxonomy" id="58919"/>
    <lineage>
        <taxon>Eukaryota</taxon>
        <taxon>Fungi</taxon>
        <taxon>Dikarya</taxon>
        <taxon>Basidiomycota</taxon>
        <taxon>Ustilaginomycotina</taxon>
        <taxon>Exobasidiomycetes</taxon>
        <taxon>Entylomatales</taxon>
        <taxon>Entylomatales incertae sedis</taxon>
        <taxon>Tilletiopsis</taxon>
    </lineage>
</organism>
<dbReference type="Proteomes" id="UP000245946">
    <property type="component" value="Unassembled WGS sequence"/>
</dbReference>
<dbReference type="AlphaFoldDB" id="A0A316ZFL3"/>
<evidence type="ECO:0000313" key="3">
    <source>
        <dbReference type="Proteomes" id="UP000245946"/>
    </source>
</evidence>
<feature type="region of interest" description="Disordered" evidence="1">
    <location>
        <begin position="354"/>
        <end position="382"/>
    </location>
</feature>
<protein>
    <submittedName>
        <fullName evidence="2">Uncharacterized protein</fullName>
    </submittedName>
</protein>
<sequence>MLGLAQLPTELQLEVVAHAAAADRQQALLLTRVSRRVRRAALPALYGRVHLVHGDGVALFLRSLAGNASLEPLVRELALEDRSRGGLASWSDAPAPDVLERGTVEERKQCAAWLAFAALLRRLAARGQLRSLALSSTALVRLLTTFPEAPSPASVLSAEVASPCPLQHLALSGADAVQPQVLRLFAPEALTIYGCHCVWSQPAAWQSLLAAAGAADGPGSTRGPTAVQLVLSTLPALDFFLPALLSITPFMPATTVLSVRDGNDRKTLRKMLQAARALQTMPPGAWEVRRWHTGVRTSHTAAERADWLSGACFAEPEDLSASARPDAGSCACPTRSSGAGAESSAVAQAVAIADAASPPRGSPSSRQARISSGRVSSGSQRPERWCGCYIPTTAYDAGGRGSPSVESVLAKLSLPPLGRQIGGLATDDVVKEAIQAALRPTRRALPGLPAAAAVAEMASDALCSLHRRPPHAPAYVAVPSLEDAERQQHAAAATQA</sequence>
<dbReference type="EMBL" id="KZ819285">
    <property type="protein sequence ID" value="PWO00312.1"/>
    <property type="molecule type" value="Genomic_DNA"/>
</dbReference>
<proteinExistence type="predicted"/>
<dbReference type="GeneID" id="37269062"/>
<keyword evidence="3" id="KW-1185">Reference proteome</keyword>
<feature type="compositionally biased region" description="Low complexity" evidence="1">
    <location>
        <begin position="354"/>
        <end position="369"/>
    </location>
</feature>
<reference evidence="2 3" key="1">
    <citation type="journal article" date="2018" name="Mol. Biol. Evol.">
        <title>Broad Genomic Sampling Reveals a Smut Pathogenic Ancestry of the Fungal Clade Ustilaginomycotina.</title>
        <authorList>
            <person name="Kijpornyongpan T."/>
            <person name="Mondo S.J."/>
            <person name="Barry K."/>
            <person name="Sandor L."/>
            <person name="Lee J."/>
            <person name="Lipzen A."/>
            <person name="Pangilinan J."/>
            <person name="LaButti K."/>
            <person name="Hainaut M."/>
            <person name="Henrissat B."/>
            <person name="Grigoriev I.V."/>
            <person name="Spatafora J.W."/>
            <person name="Aime M.C."/>
        </authorList>
    </citation>
    <scope>NUCLEOTIDE SEQUENCE [LARGE SCALE GENOMIC DNA]</scope>
    <source>
        <strain evidence="2 3">MCA 4186</strain>
    </source>
</reference>
<gene>
    <name evidence="2" type="ORF">FA09DRAFT_327770</name>
</gene>
<accession>A0A316ZFL3</accession>
<evidence type="ECO:0000256" key="1">
    <source>
        <dbReference type="SAM" id="MobiDB-lite"/>
    </source>
</evidence>
<dbReference type="RefSeq" id="XP_025600590.1">
    <property type="nucleotide sequence ID" value="XM_025741518.1"/>
</dbReference>